<feature type="binding site" evidence="6">
    <location>
        <position position="129"/>
    </location>
    <ligand>
        <name>S-adenosyl-L-methionine</name>
        <dbReference type="ChEBI" id="CHEBI:59789"/>
    </ligand>
</feature>
<dbReference type="InterPro" id="IPR003682">
    <property type="entry name" value="rRNA_ssu_MeTfrase_G"/>
</dbReference>
<dbReference type="Proteomes" id="UP000234639">
    <property type="component" value="Unassembled WGS sequence"/>
</dbReference>
<comment type="similarity">
    <text evidence="6">Belongs to the methyltransferase superfamily. RNA methyltransferase RsmG family.</text>
</comment>
<dbReference type="EMBL" id="PKHU01000003">
    <property type="protein sequence ID" value="PKZ29389.1"/>
    <property type="molecule type" value="Genomic_DNA"/>
</dbReference>
<dbReference type="PANTHER" id="PTHR31760:SF0">
    <property type="entry name" value="S-ADENOSYL-L-METHIONINE-DEPENDENT METHYLTRANSFERASES SUPERFAMILY PROTEIN"/>
    <property type="match status" value="1"/>
</dbReference>
<reference evidence="7 8" key="1">
    <citation type="submission" date="2017-12" db="EMBL/GenBank/DDBJ databases">
        <title>Phylogenetic diversity of female urinary microbiome.</title>
        <authorList>
            <person name="Thomas-White K."/>
            <person name="Wolfe A.J."/>
        </authorList>
    </citation>
    <scope>NUCLEOTIDE SEQUENCE [LARGE SCALE GENOMIC DNA]</scope>
    <source>
        <strain evidence="7 8">UMB0112</strain>
    </source>
</reference>
<dbReference type="NCBIfam" id="TIGR00138">
    <property type="entry name" value="rsmG_gidB"/>
    <property type="match status" value="1"/>
</dbReference>
<comment type="caution">
    <text evidence="7">The sequence shown here is derived from an EMBL/GenBank/DDBJ whole genome shotgun (WGS) entry which is preliminary data.</text>
</comment>
<feature type="binding site" evidence="6">
    <location>
        <position position="64"/>
    </location>
    <ligand>
        <name>S-adenosyl-L-methionine</name>
        <dbReference type="ChEBI" id="CHEBI:59789"/>
    </ligand>
</feature>
<proteinExistence type="inferred from homology"/>
<evidence type="ECO:0000256" key="5">
    <source>
        <dbReference type="ARBA" id="ARBA00022691"/>
    </source>
</evidence>
<keyword evidence="4 6" id="KW-0808">Transferase</keyword>
<dbReference type="EC" id="2.1.1.-" evidence="6"/>
<gene>
    <name evidence="6 7" type="primary">rsmG</name>
    <name evidence="7" type="ORF">CYJ41_03270</name>
</gene>
<keyword evidence="1 6" id="KW-0963">Cytoplasm</keyword>
<keyword evidence="5 6" id="KW-0949">S-adenosyl-L-methionine</keyword>
<evidence type="ECO:0000256" key="6">
    <source>
        <dbReference type="HAMAP-Rule" id="MF_00074"/>
    </source>
</evidence>
<dbReference type="PIRSF" id="PIRSF003078">
    <property type="entry name" value="GidB"/>
    <property type="match status" value="1"/>
</dbReference>
<dbReference type="SUPFAM" id="SSF53335">
    <property type="entry name" value="S-adenosyl-L-methionine-dependent methyltransferases"/>
    <property type="match status" value="1"/>
</dbReference>
<dbReference type="Gene3D" id="3.40.50.150">
    <property type="entry name" value="Vaccinia Virus protein VP39"/>
    <property type="match status" value="1"/>
</dbReference>
<dbReference type="GO" id="GO:0070043">
    <property type="term" value="F:rRNA (guanine-N7-)-methyltransferase activity"/>
    <property type="evidence" value="ECO:0007669"/>
    <property type="project" value="UniProtKB-UniRule"/>
</dbReference>
<dbReference type="GO" id="GO:0005829">
    <property type="term" value="C:cytosol"/>
    <property type="evidence" value="ECO:0007669"/>
    <property type="project" value="TreeGrafter"/>
</dbReference>
<evidence type="ECO:0000256" key="2">
    <source>
        <dbReference type="ARBA" id="ARBA00022552"/>
    </source>
</evidence>
<accession>A0A2I1NAJ9</accession>
<dbReference type="PANTHER" id="PTHR31760">
    <property type="entry name" value="S-ADENOSYL-L-METHIONINE-DEPENDENT METHYLTRANSFERASES SUPERFAMILY PROTEIN"/>
    <property type="match status" value="1"/>
</dbReference>
<sequence length="188" mass="21662">MNNLDEIIHSLNFKQKTKKFGEILSKFNKIHSLTKYENLEFVMQDSLNGLKFITNSPKIAIDVGSGAGFPAIFLALVLKDCKWHLFEPNVKKSSFLTYTKINLGLENVIIHSKKIENEAKFEADLITSRALMRADLLLEICKGFYNKETLFLLYKGSNAENEIKNLKDYKLNRYQNRVFLTFKGEKNG</sequence>
<dbReference type="InterPro" id="IPR029063">
    <property type="entry name" value="SAM-dependent_MTases_sf"/>
</dbReference>
<evidence type="ECO:0000256" key="3">
    <source>
        <dbReference type="ARBA" id="ARBA00022603"/>
    </source>
</evidence>
<evidence type="ECO:0000256" key="4">
    <source>
        <dbReference type="ARBA" id="ARBA00022679"/>
    </source>
</evidence>
<dbReference type="HAMAP" id="MF_00074">
    <property type="entry name" value="16SrRNA_methyltr_G"/>
    <property type="match status" value="1"/>
</dbReference>
<dbReference type="RefSeq" id="WP_101636971.1">
    <property type="nucleotide sequence ID" value="NZ_PKHU01000003.1"/>
</dbReference>
<dbReference type="Pfam" id="PF02527">
    <property type="entry name" value="GidB"/>
    <property type="match status" value="1"/>
</dbReference>
<organism evidence="7 8">
    <name type="scientific">Campylobacter ureolyticus</name>
    <dbReference type="NCBI Taxonomy" id="827"/>
    <lineage>
        <taxon>Bacteria</taxon>
        <taxon>Pseudomonadati</taxon>
        <taxon>Campylobacterota</taxon>
        <taxon>Epsilonproteobacteria</taxon>
        <taxon>Campylobacterales</taxon>
        <taxon>Campylobacteraceae</taxon>
        <taxon>Campylobacter</taxon>
    </lineage>
</organism>
<evidence type="ECO:0000313" key="7">
    <source>
        <dbReference type="EMBL" id="PKZ29389.1"/>
    </source>
</evidence>
<keyword evidence="2 6" id="KW-0698">rRNA processing</keyword>
<feature type="binding site" evidence="6">
    <location>
        <begin position="115"/>
        <end position="116"/>
    </location>
    <ligand>
        <name>S-adenosyl-L-methionine</name>
        <dbReference type="ChEBI" id="CHEBI:59789"/>
    </ligand>
</feature>
<evidence type="ECO:0000256" key="1">
    <source>
        <dbReference type="ARBA" id="ARBA00022490"/>
    </source>
</evidence>
<feature type="binding site" evidence="6">
    <location>
        <position position="69"/>
    </location>
    <ligand>
        <name>S-adenosyl-L-methionine</name>
        <dbReference type="ChEBI" id="CHEBI:59789"/>
    </ligand>
</feature>
<comment type="subcellular location">
    <subcellularLocation>
        <location evidence="6">Cytoplasm</location>
    </subcellularLocation>
</comment>
<comment type="function">
    <text evidence="6">Specifically methylates the N7 position of a guanine in 16S rRNA.</text>
</comment>
<evidence type="ECO:0000313" key="8">
    <source>
        <dbReference type="Proteomes" id="UP000234639"/>
    </source>
</evidence>
<comment type="caution">
    <text evidence="6">Lacks conserved residue(s) required for the propagation of feature annotation.</text>
</comment>
<name>A0A2I1NAJ9_9BACT</name>
<protein>
    <recommendedName>
        <fullName evidence="6">Ribosomal RNA small subunit methyltransferase G</fullName>
        <ecNumber evidence="6">2.1.1.-</ecNumber>
    </recommendedName>
    <alternativeName>
        <fullName evidence="6">16S rRNA 7-methylguanosine methyltransferase</fullName>
        <shortName evidence="6">16S rRNA m7G methyltransferase</shortName>
    </alternativeName>
</protein>
<dbReference type="AlphaFoldDB" id="A0A2I1NAJ9"/>
<keyword evidence="3 6" id="KW-0489">Methyltransferase</keyword>